<dbReference type="VEuPathDB" id="AmoebaDB:NAEGRDRAFT_68131"/>
<dbReference type="InterPro" id="IPR009091">
    <property type="entry name" value="RCC1/BLIP-II"/>
</dbReference>
<evidence type="ECO:0000313" key="2">
    <source>
        <dbReference type="EMBL" id="EFC43758.1"/>
    </source>
</evidence>
<dbReference type="PANTHER" id="PTHR22870:SF408">
    <property type="entry name" value="OS09G0560450 PROTEIN"/>
    <property type="match status" value="1"/>
</dbReference>
<dbReference type="EMBL" id="GG738871">
    <property type="protein sequence ID" value="EFC43758.1"/>
    <property type="molecule type" value="Genomic_DNA"/>
</dbReference>
<dbReference type="AlphaFoldDB" id="D2VH91"/>
<protein>
    <submittedName>
        <fullName evidence="2">Predicted protein</fullName>
    </submittedName>
</protein>
<evidence type="ECO:0000313" key="3">
    <source>
        <dbReference type="Proteomes" id="UP000006671"/>
    </source>
</evidence>
<dbReference type="STRING" id="5762.D2VH91"/>
<name>D2VH91_NAEGR</name>
<dbReference type="Proteomes" id="UP000006671">
    <property type="component" value="Unassembled WGS sequence"/>
</dbReference>
<dbReference type="InParanoid" id="D2VH91"/>
<dbReference type="Gene3D" id="2.130.10.30">
    <property type="entry name" value="Regulator of chromosome condensation 1/beta-lactamase-inhibitor protein II"/>
    <property type="match status" value="1"/>
</dbReference>
<evidence type="ECO:0000256" key="1">
    <source>
        <dbReference type="ARBA" id="ARBA00022737"/>
    </source>
</evidence>
<keyword evidence="1" id="KW-0677">Repeat</keyword>
<accession>D2VH91</accession>
<dbReference type="OMA" id="CGYFHTC"/>
<dbReference type="KEGG" id="ngr:NAEGRDRAFT_68131"/>
<dbReference type="InterPro" id="IPR051210">
    <property type="entry name" value="Ub_ligase/GEF_domain"/>
</dbReference>
<dbReference type="OrthoDB" id="5370059at2759"/>
<reference evidence="2 3" key="1">
    <citation type="journal article" date="2010" name="Cell">
        <title>The genome of Naegleria gruberi illuminates early eukaryotic versatility.</title>
        <authorList>
            <person name="Fritz-Laylin L.K."/>
            <person name="Prochnik S.E."/>
            <person name="Ginger M.L."/>
            <person name="Dacks J.B."/>
            <person name="Carpenter M.L."/>
            <person name="Field M.C."/>
            <person name="Kuo A."/>
            <person name="Paredez A."/>
            <person name="Chapman J."/>
            <person name="Pham J."/>
            <person name="Shu S."/>
            <person name="Neupane R."/>
            <person name="Cipriano M."/>
            <person name="Mancuso J."/>
            <person name="Tu H."/>
            <person name="Salamov A."/>
            <person name="Lindquist E."/>
            <person name="Shapiro H."/>
            <person name="Lucas S."/>
            <person name="Grigoriev I.V."/>
            <person name="Cande W.Z."/>
            <person name="Fulton C."/>
            <person name="Rokhsar D.S."/>
            <person name="Dawson S.C."/>
        </authorList>
    </citation>
    <scope>NUCLEOTIDE SEQUENCE [LARGE SCALE GENOMIC DNA]</scope>
    <source>
        <strain evidence="2 3">NEG-M</strain>
    </source>
</reference>
<proteinExistence type="predicted"/>
<organism evidence="3">
    <name type="scientific">Naegleria gruberi</name>
    <name type="common">Amoeba</name>
    <dbReference type="NCBI Taxonomy" id="5762"/>
    <lineage>
        <taxon>Eukaryota</taxon>
        <taxon>Discoba</taxon>
        <taxon>Heterolobosea</taxon>
        <taxon>Tetramitia</taxon>
        <taxon>Eutetramitia</taxon>
        <taxon>Vahlkampfiidae</taxon>
        <taxon>Naegleria</taxon>
    </lineage>
</organism>
<dbReference type="Pfam" id="PF13540">
    <property type="entry name" value="RCC1_2"/>
    <property type="match status" value="1"/>
</dbReference>
<sequence>MKNTISMQTIGVQQTVDYVAPTKFETLQLNLPNSHTTTTDVRSIHCGGTFFVVRPWSSNRKYFAEELYVKFTTPSPRGCTHLQSLLGSSSSSDSSESSDTNPFYLLDYRSAIDRLDFVKCYQIENVYCTQAYIILQMENNLLLGFGHDTEHAFYCKKFMDDGIREITCGPLSFQILVCGNDGMGYYFRVDAPTFLEDEKFHLDFTKRKYITAAVSGRSTFVVYENEDGSHHILSHGDDQFRIQSGQPSEDKFSELETPFDGRRIHQIKCGYFHTCVLLEDGDVYTCGYNAYGQCGVPGPDQNFIKVIFPSFPLQPTNDHFPAVYEGSSTSNHKFQPTRIICSSIATLFCNKDGFMIIGDPVTAFSPKYQFFPSVDCIYYAFNQKMKSSLYTQTVECGGWHVVIYNKKVVESKSMIYFYDNLKKIITETSFSDIQIK</sequence>
<dbReference type="GeneID" id="8847660"/>
<keyword evidence="3" id="KW-1185">Reference proteome</keyword>
<dbReference type="SUPFAM" id="SSF50985">
    <property type="entry name" value="RCC1/BLIP-II"/>
    <property type="match status" value="1"/>
</dbReference>
<dbReference type="RefSeq" id="XP_002676502.1">
    <property type="nucleotide sequence ID" value="XM_002676456.1"/>
</dbReference>
<dbReference type="PANTHER" id="PTHR22870">
    <property type="entry name" value="REGULATOR OF CHROMOSOME CONDENSATION"/>
    <property type="match status" value="1"/>
</dbReference>
<gene>
    <name evidence="2" type="ORF">NAEGRDRAFT_68131</name>
</gene>